<dbReference type="SUPFAM" id="SSF53756">
    <property type="entry name" value="UDP-Glycosyltransferase/glycogen phosphorylase"/>
    <property type="match status" value="1"/>
</dbReference>
<sequence length="383" mass="40903">MSTRPNTTLSVAVTVEQLWQPSPGGSGTYIRELTEALALRDDITLLGVGARHPSAPPDPWGLPSDLRLHLSRLPRVALYESWNTLRFPRAAPRAEHIDVLHATTWAIPPRTAPLVVTVHDLAFLREPAHFTARGNAFFRRALDIVRREADMVIAVSEATRADCLRAGIEPERVRVVHHGATVPDVPVTAVRAFRARHNLVRPYVFWCGTAEPRKNLEGLLAAYALVVASGNELDLVLAGPVGWGDASARLAQAAAALPAARVHRLGILSESDLHAGYAGASVFCFPSHWEGFGLPVLEAMSHGVPVVTSRGTAMAEICGTGALLADAADPVELARAIISAATDRHDALAANARVQAAAFTWQRCAAETTAAYRAAADRAGLSA</sequence>
<organism evidence="5 6">
    <name type="scientific">Pengzhenrongella sicca</name>
    <dbReference type="NCBI Taxonomy" id="2819238"/>
    <lineage>
        <taxon>Bacteria</taxon>
        <taxon>Bacillati</taxon>
        <taxon>Actinomycetota</taxon>
        <taxon>Actinomycetes</taxon>
        <taxon>Micrococcales</taxon>
        <taxon>Pengzhenrongella</taxon>
    </lineage>
</organism>
<dbReference type="Gene3D" id="3.40.50.2000">
    <property type="entry name" value="Glycogen Phosphorylase B"/>
    <property type="match status" value="2"/>
</dbReference>
<keyword evidence="6" id="KW-1185">Reference proteome</keyword>
<evidence type="ECO:0000256" key="2">
    <source>
        <dbReference type="ARBA" id="ARBA00022679"/>
    </source>
</evidence>
<feature type="domain" description="Glycosyltransferase subfamily 4-like N-terminal" evidence="4">
    <location>
        <begin position="23"/>
        <end position="179"/>
    </location>
</feature>
<dbReference type="CDD" id="cd03809">
    <property type="entry name" value="GT4_MtfB-like"/>
    <property type="match status" value="1"/>
</dbReference>
<dbReference type="AlphaFoldDB" id="A0A8A4ZEB1"/>
<evidence type="ECO:0000259" key="4">
    <source>
        <dbReference type="Pfam" id="PF13439"/>
    </source>
</evidence>
<reference evidence="5" key="1">
    <citation type="submission" date="2021-03" db="EMBL/GenBank/DDBJ databases">
        <title>Pengzhenrongella sicca gen. nov., sp. nov., a new member of suborder Micrococcineae isolated from High-Arctic tundra soil.</title>
        <authorList>
            <person name="Peng F."/>
        </authorList>
    </citation>
    <scope>NUCLEOTIDE SEQUENCE</scope>
    <source>
        <strain evidence="5">LRZ-2</strain>
    </source>
</reference>
<dbReference type="Pfam" id="PF00534">
    <property type="entry name" value="Glycos_transf_1"/>
    <property type="match status" value="1"/>
</dbReference>
<proteinExistence type="predicted"/>
<keyword evidence="2" id="KW-0808">Transferase</keyword>
<evidence type="ECO:0000313" key="5">
    <source>
        <dbReference type="EMBL" id="QTE30244.1"/>
    </source>
</evidence>
<dbReference type="PANTHER" id="PTHR46401:SF2">
    <property type="entry name" value="GLYCOSYLTRANSFERASE WBBK-RELATED"/>
    <property type="match status" value="1"/>
</dbReference>
<accession>A0A8A4ZEB1</accession>
<evidence type="ECO:0000313" key="6">
    <source>
        <dbReference type="Proteomes" id="UP000663937"/>
    </source>
</evidence>
<dbReference type="Proteomes" id="UP000663937">
    <property type="component" value="Chromosome"/>
</dbReference>
<feature type="domain" description="Glycosyl transferase family 1" evidence="3">
    <location>
        <begin position="200"/>
        <end position="350"/>
    </location>
</feature>
<dbReference type="InterPro" id="IPR028098">
    <property type="entry name" value="Glyco_trans_4-like_N"/>
</dbReference>
<dbReference type="KEGG" id="psic:J4E96_04350"/>
<dbReference type="Pfam" id="PF13439">
    <property type="entry name" value="Glyco_transf_4"/>
    <property type="match status" value="1"/>
</dbReference>
<dbReference type="RefSeq" id="WP_227424570.1">
    <property type="nucleotide sequence ID" value="NZ_CP071868.1"/>
</dbReference>
<dbReference type="EMBL" id="CP071868">
    <property type="protein sequence ID" value="QTE30244.1"/>
    <property type="molecule type" value="Genomic_DNA"/>
</dbReference>
<dbReference type="InterPro" id="IPR001296">
    <property type="entry name" value="Glyco_trans_1"/>
</dbReference>
<dbReference type="PANTHER" id="PTHR46401">
    <property type="entry name" value="GLYCOSYLTRANSFERASE WBBK-RELATED"/>
    <property type="match status" value="1"/>
</dbReference>
<dbReference type="GO" id="GO:0009103">
    <property type="term" value="P:lipopolysaccharide biosynthetic process"/>
    <property type="evidence" value="ECO:0007669"/>
    <property type="project" value="TreeGrafter"/>
</dbReference>
<keyword evidence="1" id="KW-0328">Glycosyltransferase</keyword>
<protein>
    <submittedName>
        <fullName evidence="5">Glycosyltransferase family 4 protein</fullName>
    </submittedName>
</protein>
<evidence type="ECO:0000256" key="1">
    <source>
        <dbReference type="ARBA" id="ARBA00022676"/>
    </source>
</evidence>
<evidence type="ECO:0000259" key="3">
    <source>
        <dbReference type="Pfam" id="PF00534"/>
    </source>
</evidence>
<dbReference type="GO" id="GO:0016757">
    <property type="term" value="F:glycosyltransferase activity"/>
    <property type="evidence" value="ECO:0007669"/>
    <property type="project" value="UniProtKB-KW"/>
</dbReference>
<gene>
    <name evidence="5" type="ORF">J4E96_04350</name>
</gene>
<name>A0A8A4ZEB1_9MICO</name>